<dbReference type="Proteomes" id="UP000501690">
    <property type="component" value="Linkage Group LG5"/>
</dbReference>
<sequence length="321" mass="34213">MASSRSSLDESFGGAVKVSGGSKSVSALFSSSEVGTSLGGGSSSTSSHVHNNNGSPTEEPVDLAVEQTNAPEESGDVINIDVADEGEEANLPIRTKIFGDEVEDGFLRVKVCAGNERVCHGKGGAKVDFFYVYACFFHDLGLIVPFADWQMVVLREIRCAPTQIHPNAWASMQAFDVLCRVVSLTATMPLFLHFYKTRPTASKGWVSFLGVNKSLFSIYLASYKDAPASRSLSGGPVDPCRAGQSCRSQNSSRQDPTEVADQMSPLPKLTWGDLWAEDSADEAAARLSVQGGSTPLSYLGACGILSWCGRSFDGIDSTCCH</sequence>
<dbReference type="InterPro" id="IPR007321">
    <property type="entry name" value="Transposase_28"/>
</dbReference>
<proteinExistence type="predicted"/>
<dbReference type="EMBL" id="CP039349">
    <property type="protein sequence ID" value="QCD92654.1"/>
    <property type="molecule type" value="Genomic_DNA"/>
</dbReference>
<accession>A0A4D6LXP4</accession>
<feature type="domain" description="Transposase (putative) gypsy type" evidence="2">
    <location>
        <begin position="139"/>
        <end position="198"/>
    </location>
</feature>
<keyword evidence="4" id="KW-1185">Reference proteome</keyword>
<organism evidence="3 4">
    <name type="scientific">Vigna unguiculata</name>
    <name type="common">Cowpea</name>
    <dbReference type="NCBI Taxonomy" id="3917"/>
    <lineage>
        <taxon>Eukaryota</taxon>
        <taxon>Viridiplantae</taxon>
        <taxon>Streptophyta</taxon>
        <taxon>Embryophyta</taxon>
        <taxon>Tracheophyta</taxon>
        <taxon>Spermatophyta</taxon>
        <taxon>Magnoliopsida</taxon>
        <taxon>eudicotyledons</taxon>
        <taxon>Gunneridae</taxon>
        <taxon>Pentapetalae</taxon>
        <taxon>rosids</taxon>
        <taxon>fabids</taxon>
        <taxon>Fabales</taxon>
        <taxon>Fabaceae</taxon>
        <taxon>Papilionoideae</taxon>
        <taxon>50 kb inversion clade</taxon>
        <taxon>NPAAA clade</taxon>
        <taxon>indigoferoid/millettioid clade</taxon>
        <taxon>Phaseoleae</taxon>
        <taxon>Vigna</taxon>
    </lineage>
</organism>
<reference evidence="3 4" key="1">
    <citation type="submission" date="2019-04" db="EMBL/GenBank/DDBJ databases">
        <title>An improved genome assembly and genetic linkage map for asparagus bean, Vigna unguiculata ssp. sesquipedialis.</title>
        <authorList>
            <person name="Xia Q."/>
            <person name="Zhang R."/>
            <person name="Dong Y."/>
        </authorList>
    </citation>
    <scope>NUCLEOTIDE SEQUENCE [LARGE SCALE GENOMIC DNA]</scope>
    <source>
        <tissue evidence="3">Leaf</tissue>
    </source>
</reference>
<gene>
    <name evidence="3" type="ORF">DEO72_LG5g722</name>
</gene>
<feature type="region of interest" description="Disordered" evidence="1">
    <location>
        <begin position="32"/>
        <end position="60"/>
    </location>
</feature>
<name>A0A4D6LXP4_VIGUN</name>
<evidence type="ECO:0000256" key="1">
    <source>
        <dbReference type="SAM" id="MobiDB-lite"/>
    </source>
</evidence>
<feature type="compositionally biased region" description="Polar residues" evidence="1">
    <location>
        <begin position="245"/>
        <end position="254"/>
    </location>
</feature>
<feature type="region of interest" description="Disordered" evidence="1">
    <location>
        <begin position="1"/>
        <end position="20"/>
    </location>
</feature>
<evidence type="ECO:0000259" key="2">
    <source>
        <dbReference type="Pfam" id="PF04195"/>
    </source>
</evidence>
<dbReference type="AlphaFoldDB" id="A0A4D6LXP4"/>
<feature type="compositionally biased region" description="Low complexity" evidence="1">
    <location>
        <begin position="43"/>
        <end position="55"/>
    </location>
</feature>
<evidence type="ECO:0000313" key="3">
    <source>
        <dbReference type="EMBL" id="QCD92654.1"/>
    </source>
</evidence>
<feature type="region of interest" description="Disordered" evidence="1">
    <location>
        <begin position="234"/>
        <end position="264"/>
    </location>
</feature>
<evidence type="ECO:0000313" key="4">
    <source>
        <dbReference type="Proteomes" id="UP000501690"/>
    </source>
</evidence>
<dbReference type="Pfam" id="PF04195">
    <property type="entry name" value="Transposase_28"/>
    <property type="match status" value="1"/>
</dbReference>
<protein>
    <recommendedName>
        <fullName evidence="2">Transposase (putative) gypsy type domain-containing protein</fullName>
    </recommendedName>
</protein>